<evidence type="ECO:0000313" key="1">
    <source>
        <dbReference type="EMBL" id="AYQ55034.1"/>
    </source>
</evidence>
<proteinExistence type="predicted"/>
<gene>
    <name evidence="1" type="ORF">BKD89_04350</name>
</gene>
<dbReference type="AlphaFoldDB" id="A0A3G3IHL4"/>
<protein>
    <submittedName>
        <fullName evidence="1">Uncharacterized protein</fullName>
    </submittedName>
</protein>
<accession>A0A3G3IHL4</accession>
<organism evidence="1 2">
    <name type="scientific">Methanomethylophilus alvi</name>
    <dbReference type="NCBI Taxonomy" id="1291540"/>
    <lineage>
        <taxon>Archaea</taxon>
        <taxon>Methanobacteriati</taxon>
        <taxon>Thermoplasmatota</taxon>
        <taxon>Thermoplasmata</taxon>
        <taxon>Methanomassiliicoccales</taxon>
        <taxon>Methanomethylophilaceae</taxon>
        <taxon>Methanomethylophilus</taxon>
    </lineage>
</organism>
<sequence length="94" mass="10387">MSRIHARMPKPNNNLTMTVGNKVLVESVFSDTGLDGFLDDLKRRQGNSVASETIALVANSVEMTGLSVRRLDRLLEDERVREEYGLGANAPRSV</sequence>
<evidence type="ECO:0000313" key="2">
    <source>
        <dbReference type="Proteomes" id="UP000273278"/>
    </source>
</evidence>
<reference evidence="1 2" key="1">
    <citation type="submission" date="2016-10" db="EMBL/GenBank/DDBJ databases">
        <title>Complete genome of the TMA-utilizing, human hosted archaeon Methanomethylophilus alvus Gen. nov, sp. nov., strain Mx-05, derived from a pure culture.</title>
        <authorList>
            <person name="Brugere J.-F."/>
            <person name="Ben Hania W."/>
            <person name="Chaudhary P.P."/>
            <person name="Gaci N."/>
            <person name="Borrel G."/>
            <person name="Cao Van Tuat L."/>
            <person name="Fardeau M.-L."/>
            <person name="Harris H.M.B."/>
            <person name="O'Toole P.W."/>
            <person name="Ollivier B."/>
        </authorList>
    </citation>
    <scope>NUCLEOTIDE SEQUENCE [LARGE SCALE GENOMIC DNA]</scope>
    <source>
        <strain evidence="1 2">Mx-05</strain>
    </source>
</reference>
<dbReference type="RefSeq" id="WP_015504773.1">
    <property type="nucleotide sequence ID" value="NZ_CAYASN010000008.1"/>
</dbReference>
<dbReference type="Proteomes" id="UP000273278">
    <property type="component" value="Chromosome"/>
</dbReference>
<name>A0A3G3IHL4_9ARCH</name>
<dbReference type="EMBL" id="CP017686">
    <property type="protein sequence ID" value="AYQ55034.1"/>
    <property type="molecule type" value="Genomic_DNA"/>
</dbReference>
<dbReference type="GeneID" id="41321671"/>